<protein>
    <recommendedName>
        <fullName evidence="2">Transcriptional regulator/sugar kinase</fullName>
    </recommendedName>
</protein>
<dbReference type="SUPFAM" id="SSF53067">
    <property type="entry name" value="Actin-like ATPase domain"/>
    <property type="match status" value="1"/>
</dbReference>
<dbReference type="AlphaFoldDB" id="E7C784"/>
<sequence length="393" mass="44071">MNFNNKQPVIIGVDGGGTKVTAGIIEKHQDIFCLNKSSSNRYYLENPDFDIGFSPVTMRNQFRELQANEIKPTSAEIAQGKPIINSFRDVILDLNINSPVLIGIGMVGLKTPDNRGIGAMANGPRMPKFCTHLEQLLQDANIGLKYPIRQLGSDADYCGIGEEYGDGGMFKDVRNAYYLGGGTGAADALKLNGKLIPFDDAKSWIAKTWEIKNDQNISLETYTSASGIQSLYSNYAKIPLRKLQKDSVYADIIFSRALDNEEAALLTFAEVSTYMAKLIFERLETIYSGWQNRFEFLDPDHGKLKVSHPYRKTLLDRIIIGQRLGKLLDKSREPMLLLEPFQRDLYNNIEQSRILTLEAKDHYLEENNLIMISELDHAPVLGAGIAATHYIHD</sequence>
<dbReference type="EMBL" id="GU568011">
    <property type="protein sequence ID" value="ADI23308.1"/>
    <property type="molecule type" value="Genomic_DNA"/>
</dbReference>
<reference evidence="1" key="1">
    <citation type="submission" date="2010-01" db="EMBL/GenBank/DDBJ databases">
        <title>Genome fragments of uncultured bacteria from the North Pacific subtropical Gyre.</title>
        <authorList>
            <person name="Pham V.D."/>
            <person name="Delong E.F."/>
        </authorList>
    </citation>
    <scope>NUCLEOTIDE SEQUENCE</scope>
</reference>
<dbReference type="InterPro" id="IPR043129">
    <property type="entry name" value="ATPase_NBD"/>
</dbReference>
<name>E7C784_9BACT</name>
<dbReference type="Gene3D" id="3.30.420.40">
    <property type="match status" value="2"/>
</dbReference>
<evidence type="ECO:0000313" key="1">
    <source>
        <dbReference type="EMBL" id="ADI23308.1"/>
    </source>
</evidence>
<accession>E7C784</accession>
<evidence type="ECO:0008006" key="2">
    <source>
        <dbReference type="Google" id="ProtNLM"/>
    </source>
</evidence>
<organism evidence="1">
    <name type="scientific">uncultured nuHF2 cluster bacterium HF0770_19K18</name>
    <dbReference type="NCBI Taxonomy" id="723592"/>
    <lineage>
        <taxon>Bacteria</taxon>
        <taxon>environmental samples</taxon>
    </lineage>
</organism>
<proteinExistence type="predicted"/>